<accession>A0A370TZF8</accession>
<proteinExistence type="predicted"/>
<evidence type="ECO:0000313" key="2">
    <source>
        <dbReference type="EMBL" id="RDL40909.1"/>
    </source>
</evidence>
<evidence type="ECO:0000313" key="3">
    <source>
        <dbReference type="Proteomes" id="UP000254866"/>
    </source>
</evidence>
<dbReference type="AlphaFoldDB" id="A0A370TZF8"/>
<organism evidence="2 3">
    <name type="scientific">Venustampulla echinocandica</name>
    <dbReference type="NCBI Taxonomy" id="2656787"/>
    <lineage>
        <taxon>Eukaryota</taxon>
        <taxon>Fungi</taxon>
        <taxon>Dikarya</taxon>
        <taxon>Ascomycota</taxon>
        <taxon>Pezizomycotina</taxon>
        <taxon>Leotiomycetes</taxon>
        <taxon>Helotiales</taxon>
        <taxon>Pleuroascaceae</taxon>
        <taxon>Venustampulla</taxon>
    </lineage>
</organism>
<dbReference type="GeneID" id="43593737"/>
<feature type="region of interest" description="Disordered" evidence="1">
    <location>
        <begin position="1"/>
        <end position="25"/>
    </location>
</feature>
<evidence type="ECO:0000256" key="1">
    <source>
        <dbReference type="SAM" id="MobiDB-lite"/>
    </source>
</evidence>
<comment type="caution">
    <text evidence="2">The sequence shown here is derived from an EMBL/GenBank/DDBJ whole genome shotgun (WGS) entry which is preliminary data.</text>
</comment>
<keyword evidence="3" id="KW-1185">Reference proteome</keyword>
<protein>
    <submittedName>
        <fullName evidence="2">Uncharacterized protein</fullName>
    </submittedName>
</protein>
<reference evidence="2 3" key="1">
    <citation type="journal article" date="2018" name="IMA Fungus">
        <title>IMA Genome-F 9: Draft genome sequence of Annulohypoxylon stygium, Aspergillus mulundensis, Berkeleyomyces basicola (syn. Thielaviopsis basicola), Ceratocystis smalleyi, two Cercospora beticola strains, Coleophoma cylindrospora, Fusarium fracticaudum, Phialophora cf. hyalina, and Morchella septimelata.</title>
        <authorList>
            <person name="Wingfield B.D."/>
            <person name="Bills G.F."/>
            <person name="Dong Y."/>
            <person name="Huang W."/>
            <person name="Nel W.J."/>
            <person name="Swalarsk-Parry B.S."/>
            <person name="Vaghefi N."/>
            <person name="Wilken P.M."/>
            <person name="An Z."/>
            <person name="de Beer Z.W."/>
            <person name="De Vos L."/>
            <person name="Chen L."/>
            <person name="Duong T.A."/>
            <person name="Gao Y."/>
            <person name="Hammerbacher A."/>
            <person name="Kikkert J.R."/>
            <person name="Li Y."/>
            <person name="Li H."/>
            <person name="Li K."/>
            <person name="Li Q."/>
            <person name="Liu X."/>
            <person name="Ma X."/>
            <person name="Naidoo K."/>
            <person name="Pethybridge S.J."/>
            <person name="Sun J."/>
            <person name="Steenkamp E.T."/>
            <person name="van der Nest M.A."/>
            <person name="van Wyk S."/>
            <person name="Wingfield M.J."/>
            <person name="Xiong C."/>
            <person name="Yue Q."/>
            <person name="Zhang X."/>
        </authorList>
    </citation>
    <scope>NUCLEOTIDE SEQUENCE [LARGE SCALE GENOMIC DNA]</scope>
    <source>
        <strain evidence="2 3">BP 5553</strain>
    </source>
</reference>
<gene>
    <name evidence="2" type="ORF">BP5553_00888</name>
</gene>
<dbReference type="RefSeq" id="XP_031873565.1">
    <property type="nucleotide sequence ID" value="XM_032009511.1"/>
</dbReference>
<dbReference type="Proteomes" id="UP000254866">
    <property type="component" value="Unassembled WGS sequence"/>
</dbReference>
<name>A0A370TZF8_9HELO</name>
<dbReference type="EMBL" id="NPIC01000001">
    <property type="protein sequence ID" value="RDL40909.1"/>
    <property type="molecule type" value="Genomic_DNA"/>
</dbReference>
<sequence length="291" mass="33254">MQGSDNGRPTAKRKRGPSDSGSPAYWKRNCQLQQESTCQRVLEDRLYPSLREAKEQCDTKGPTIVHNYSYMSNEVQQITDPNSEAWLSKPRIRPDQKELRKLVGKCWDTTIKPCYNPPAMDHLLKFRLWIAIQAMTTSAILIWVRERESLLEPQLEYLVKCVASRSVTEGAKELAARLIAILGPLFNCLPDTWQETDAPIHIQKAFEYPLRIKADTKLDEEEFYKVLRYQPGQLFNKETMLPYPGCGVQGQNIGLCVQAALFKSDSDAMPSYAASKAIVVFKENAWLFEFI</sequence>